<name>A0A3E0WN25_9GAMM</name>
<dbReference type="InterPro" id="IPR029510">
    <property type="entry name" value="Ald_DH_CS_GLU"/>
</dbReference>
<dbReference type="OrthoDB" id="9812625at2"/>
<evidence type="ECO:0000256" key="1">
    <source>
        <dbReference type="ARBA" id="ARBA00009986"/>
    </source>
</evidence>
<gene>
    <name evidence="6" type="ORF">CAL65_15050</name>
</gene>
<dbReference type="AlphaFoldDB" id="A0A3E0WN25"/>
<dbReference type="Proteomes" id="UP000256763">
    <property type="component" value="Unassembled WGS sequence"/>
</dbReference>
<dbReference type="Gene3D" id="3.40.309.10">
    <property type="entry name" value="Aldehyde Dehydrogenase, Chain A, domain 2"/>
    <property type="match status" value="1"/>
</dbReference>
<dbReference type="Gene3D" id="3.40.605.10">
    <property type="entry name" value="Aldehyde Dehydrogenase, Chain A, domain 1"/>
    <property type="match status" value="1"/>
</dbReference>
<dbReference type="PANTHER" id="PTHR42804">
    <property type="entry name" value="ALDEHYDE DEHYDROGENASE"/>
    <property type="match status" value="1"/>
</dbReference>
<dbReference type="RefSeq" id="WP_116302955.1">
    <property type="nucleotide sequence ID" value="NZ_NFZV01000016.1"/>
</dbReference>
<reference evidence="7" key="1">
    <citation type="submission" date="2017-05" db="EMBL/GenBank/DDBJ databases">
        <authorList>
            <person name="Sharma S."/>
            <person name="Sidhu C."/>
            <person name="Pinnaka A.K."/>
        </authorList>
    </citation>
    <scope>NUCLEOTIDE SEQUENCE [LARGE SCALE GENOMIC DNA]</scope>
    <source>
        <strain evidence="7">AK93</strain>
    </source>
</reference>
<keyword evidence="2 4" id="KW-0560">Oxidoreductase</keyword>
<accession>A0A3E0WN25</accession>
<dbReference type="PROSITE" id="PS00687">
    <property type="entry name" value="ALDEHYDE_DEHYDR_GLU"/>
    <property type="match status" value="1"/>
</dbReference>
<dbReference type="GO" id="GO:0016620">
    <property type="term" value="F:oxidoreductase activity, acting on the aldehyde or oxo group of donors, NAD or NADP as acceptor"/>
    <property type="evidence" value="ECO:0007669"/>
    <property type="project" value="InterPro"/>
</dbReference>
<dbReference type="FunFam" id="3.40.605.10:FF:000007">
    <property type="entry name" value="NAD/NADP-dependent betaine aldehyde dehydrogenase"/>
    <property type="match status" value="1"/>
</dbReference>
<evidence type="ECO:0000256" key="2">
    <source>
        <dbReference type="ARBA" id="ARBA00023002"/>
    </source>
</evidence>
<evidence type="ECO:0000313" key="6">
    <source>
        <dbReference type="EMBL" id="RFA34362.1"/>
    </source>
</evidence>
<evidence type="ECO:0000313" key="7">
    <source>
        <dbReference type="Proteomes" id="UP000256763"/>
    </source>
</evidence>
<dbReference type="InterPro" id="IPR016162">
    <property type="entry name" value="Ald_DH_N"/>
</dbReference>
<dbReference type="PANTHER" id="PTHR42804:SF1">
    <property type="entry name" value="ALDEHYDE DEHYDROGENASE-RELATED"/>
    <property type="match status" value="1"/>
</dbReference>
<feature type="active site" evidence="3">
    <location>
        <position position="244"/>
    </location>
</feature>
<dbReference type="InterPro" id="IPR016163">
    <property type="entry name" value="Ald_DH_C"/>
</dbReference>
<evidence type="ECO:0000256" key="3">
    <source>
        <dbReference type="PROSITE-ProRule" id="PRU10007"/>
    </source>
</evidence>
<dbReference type="SUPFAM" id="SSF53720">
    <property type="entry name" value="ALDH-like"/>
    <property type="match status" value="1"/>
</dbReference>
<proteinExistence type="inferred from homology"/>
<evidence type="ECO:0000259" key="5">
    <source>
        <dbReference type="Pfam" id="PF00171"/>
    </source>
</evidence>
<sequence>MQTYDKVFIDGRWQACGDERAEVFEAATGEVMATIPRAGEAELNQAVEAARRAFPTWSQTPLDERMKYIHKLYEQLKARSDEIATTVAKEVGTPIKLARSIQAGLPIGITGSYLKILPEFPFVETVGNSEIQQVPVGVVGAVTPWNYPLHQIILKVVPALGAGCTVVLKPAEVAPCTAFILAEIFEAIDLPPGVFNLVSGPGRVVGNALIQHPDVDMLSFTGSTNTGRQFFHAAAEDFKRLALELGGKSASIILPDADLEAAVKGTVNNCYLNSGQTCTAHTRMLVPAQLHDQACEIAAAVAERFTPGNPLDEKTRLGPLASASQRDIVQEFIRAGMQEDAKLIAGGPEAPEGLDGGYFVRATVFGNVDPQARIAQEEIFGPVLSIIPYRDEQEAVAIANSTKYGLSGGVWSGDQERAKRVASQMRTGQVAVNGGQFNPFAPFGGFGHSGLGREMGKWGLEEFLEVRSLQL</sequence>
<feature type="domain" description="Aldehyde dehydrogenase" evidence="5">
    <location>
        <begin position="14"/>
        <end position="468"/>
    </location>
</feature>
<dbReference type="CDD" id="cd07138">
    <property type="entry name" value="ALDH_CddD_SSP0762"/>
    <property type="match status" value="1"/>
</dbReference>
<comment type="similarity">
    <text evidence="1 4">Belongs to the aldehyde dehydrogenase family.</text>
</comment>
<dbReference type="FunFam" id="3.40.309.10:FF:000012">
    <property type="entry name" value="Betaine aldehyde dehydrogenase"/>
    <property type="match status" value="1"/>
</dbReference>
<dbReference type="Pfam" id="PF00171">
    <property type="entry name" value="Aldedh"/>
    <property type="match status" value="1"/>
</dbReference>
<dbReference type="EMBL" id="NFZW01000016">
    <property type="protein sequence ID" value="RFA34362.1"/>
    <property type="molecule type" value="Genomic_DNA"/>
</dbReference>
<keyword evidence="7" id="KW-1185">Reference proteome</keyword>
<dbReference type="InterPro" id="IPR015590">
    <property type="entry name" value="Aldehyde_DH_dom"/>
</dbReference>
<organism evidence="6 7">
    <name type="scientific">Alkalilimnicola ehrlichii</name>
    <dbReference type="NCBI Taxonomy" id="351052"/>
    <lineage>
        <taxon>Bacteria</taxon>
        <taxon>Pseudomonadati</taxon>
        <taxon>Pseudomonadota</taxon>
        <taxon>Gammaproteobacteria</taxon>
        <taxon>Chromatiales</taxon>
        <taxon>Ectothiorhodospiraceae</taxon>
        <taxon>Alkalilimnicola</taxon>
    </lineage>
</organism>
<protein>
    <submittedName>
        <fullName evidence="6">Aldehyde dehydrogenase family protein</fullName>
    </submittedName>
</protein>
<comment type="caution">
    <text evidence="6">The sequence shown here is derived from an EMBL/GenBank/DDBJ whole genome shotgun (WGS) entry which is preliminary data.</text>
</comment>
<evidence type="ECO:0000256" key="4">
    <source>
        <dbReference type="RuleBase" id="RU003345"/>
    </source>
</evidence>
<dbReference type="InterPro" id="IPR016161">
    <property type="entry name" value="Ald_DH/histidinol_DH"/>
</dbReference>